<dbReference type="RefSeq" id="WP_281465929.1">
    <property type="nucleotide sequence ID" value="NZ_CP124535.1"/>
</dbReference>
<dbReference type="EMBL" id="CP124535">
    <property type="protein sequence ID" value="WGV16009.1"/>
    <property type="molecule type" value="Genomic_DNA"/>
</dbReference>
<organism evidence="1 2">
    <name type="scientific">Fuscovulum ytuae</name>
    <dbReference type="NCBI Taxonomy" id="3042299"/>
    <lineage>
        <taxon>Bacteria</taxon>
        <taxon>Pseudomonadati</taxon>
        <taxon>Pseudomonadota</taxon>
        <taxon>Alphaproteobacteria</taxon>
        <taxon>Rhodobacterales</taxon>
        <taxon>Paracoccaceae</taxon>
        <taxon>Fuscovulum</taxon>
    </lineage>
</organism>
<dbReference type="Proteomes" id="UP001230978">
    <property type="component" value="Chromosome"/>
</dbReference>
<evidence type="ECO:0000313" key="1">
    <source>
        <dbReference type="EMBL" id="WGV16009.1"/>
    </source>
</evidence>
<protein>
    <submittedName>
        <fullName evidence="1">Uncharacterized protein</fullName>
    </submittedName>
</protein>
<evidence type="ECO:0000313" key="2">
    <source>
        <dbReference type="Proteomes" id="UP001230978"/>
    </source>
</evidence>
<keyword evidence="2" id="KW-1185">Reference proteome</keyword>
<proteinExistence type="predicted"/>
<reference evidence="1 2" key="1">
    <citation type="submission" date="2023-04" db="EMBL/GenBank/DDBJ databases">
        <title>YMD61, complete Genome.</title>
        <authorList>
            <person name="Zhang J."/>
        </authorList>
    </citation>
    <scope>NUCLEOTIDE SEQUENCE [LARGE SCALE GENOMIC DNA]</scope>
    <source>
        <strain evidence="1 2">YMD61</strain>
    </source>
</reference>
<gene>
    <name evidence="1" type="ORF">QF092_17420</name>
</gene>
<name>A0ABY8Q5Q5_9RHOB</name>
<accession>A0ABY8Q5Q5</accession>
<sequence length="316" mass="34875">MTTENNAPYTWEEIEKQVRTAVLRQLNSLIYFGPQDEAIARAFAGVDPELFDPWLDSDRASNADQTFPVERHGIYTVSRQAYAYAYQTDAWFSATEETYHLACALLDGAYALADTDGELSPLAKLNDPPLRRMLETFVARWKLSNEEYRSGLTVRELALLSNMTVPAVRTSLSKEGFKLEANYRTDAAKDENGVLSEEDAVVWLSRRRGFVPTRTDSPRGSSGLTTTAAVQQWLETLSFTAALQRILASNETDASSLAAKLDLDPVWLTNLAAGKAVALNVDGLRQLSRHLGADEAVFVSKAVHHLITVEMQGAAA</sequence>